<dbReference type="InterPro" id="IPR053253">
    <property type="entry name" value="Sex_diff_modulator"/>
</dbReference>
<feature type="signal peptide" evidence="2">
    <location>
        <begin position="1"/>
        <end position="17"/>
    </location>
</feature>
<protein>
    <submittedName>
        <fullName evidence="3">Uncharacterized protein</fullName>
    </submittedName>
</protein>
<sequence>MPASLSLLSRCLLLCRALYPIERLQVVEVQAEDVLPWHMTTTWSIQGCDFSGFRRDLSCDSTVTVLCAGKSSATCLQLLISSPALARISPPSKFVHSLSSLLLVFSDSAAYNGTNFGSDHVSLTISTCGLQASVNTLGSTDTVMTSSNVMNEKSFINPNKVVIELENLPQHCWNAEVAQSVVGSACEIIAFAPSTVTKTDLSGFRILANCVHPSLVPCEKILVIPEPLDGNSTMDGKSLNYKVIVHLLEVQEVTAAPPPPPGGPPDDSMNDGHGDGPSEDRRQPDLAKRSLEAVLLSYADAGICPRSLPSCSTPESPIVESQPQSVEHTLSAVYRPCNASSNGRVVAPSEPGHFFGSLSGEVAMWRSPYRLPSRSLAEDPMVKEFTSATQLLEAARMLVRWAVQAAPAHSGSPSSPMDGPSATTCVPSGPRSCVRETEQTELLHSPDATMESHPGQPVNMVQIQQAWTRLTEWLSPVIKFSSAKTCQVLLDCSSPSLEPVRFDMGIDLLAPTDVAPSSPPMGDQANVTFTRGAPPATTEATQLFDVLVHELPGTSRGTPTSPLSTNVVRRFISKVAT</sequence>
<dbReference type="OrthoDB" id="10680446at2759"/>
<reference evidence="3 4" key="1">
    <citation type="journal article" date="2019" name="Sci. Rep.">
        <title>A high-quality genome of Eragrostis curvula grass provides insights into Poaceae evolution and supports new strategies to enhance forage quality.</title>
        <authorList>
            <person name="Carballo J."/>
            <person name="Santos B.A.C.M."/>
            <person name="Zappacosta D."/>
            <person name="Garbus I."/>
            <person name="Selva J.P."/>
            <person name="Gallo C.A."/>
            <person name="Diaz A."/>
            <person name="Albertini E."/>
            <person name="Caccamo M."/>
            <person name="Echenique V."/>
        </authorList>
    </citation>
    <scope>NUCLEOTIDE SEQUENCE [LARGE SCALE GENOMIC DNA]</scope>
    <source>
        <strain evidence="4">cv. Victoria</strain>
        <tissue evidence="3">Leaf</tissue>
    </source>
</reference>
<evidence type="ECO:0000256" key="2">
    <source>
        <dbReference type="SAM" id="SignalP"/>
    </source>
</evidence>
<accession>A0A5J9TVR8</accession>
<dbReference type="Proteomes" id="UP000324897">
    <property type="component" value="Unassembled WGS sequence"/>
</dbReference>
<keyword evidence="2" id="KW-0732">Signal</keyword>
<proteinExistence type="predicted"/>
<evidence type="ECO:0000313" key="4">
    <source>
        <dbReference type="Proteomes" id="UP000324897"/>
    </source>
</evidence>
<feature type="region of interest" description="Disordered" evidence="1">
    <location>
        <begin position="407"/>
        <end position="432"/>
    </location>
</feature>
<dbReference type="PANTHER" id="PTHR33087">
    <property type="entry name" value="OS07G0539200 PROTEIN"/>
    <property type="match status" value="1"/>
</dbReference>
<organism evidence="3 4">
    <name type="scientific">Eragrostis curvula</name>
    <name type="common">weeping love grass</name>
    <dbReference type="NCBI Taxonomy" id="38414"/>
    <lineage>
        <taxon>Eukaryota</taxon>
        <taxon>Viridiplantae</taxon>
        <taxon>Streptophyta</taxon>
        <taxon>Embryophyta</taxon>
        <taxon>Tracheophyta</taxon>
        <taxon>Spermatophyta</taxon>
        <taxon>Magnoliopsida</taxon>
        <taxon>Liliopsida</taxon>
        <taxon>Poales</taxon>
        <taxon>Poaceae</taxon>
        <taxon>PACMAD clade</taxon>
        <taxon>Chloridoideae</taxon>
        <taxon>Eragrostideae</taxon>
        <taxon>Eragrostidinae</taxon>
        <taxon>Eragrostis</taxon>
    </lineage>
</organism>
<gene>
    <name evidence="3" type="ORF">EJB05_38965</name>
</gene>
<keyword evidence="4" id="KW-1185">Reference proteome</keyword>
<feature type="chain" id="PRO_5023895515" evidence="2">
    <location>
        <begin position="18"/>
        <end position="577"/>
    </location>
</feature>
<evidence type="ECO:0000313" key="3">
    <source>
        <dbReference type="EMBL" id="TVU15444.1"/>
    </source>
</evidence>
<comment type="caution">
    <text evidence="3">The sequence shown here is derived from an EMBL/GenBank/DDBJ whole genome shotgun (WGS) entry which is preliminary data.</text>
</comment>
<name>A0A5J9TVR8_9POAL</name>
<feature type="region of interest" description="Disordered" evidence="1">
    <location>
        <begin position="254"/>
        <end position="283"/>
    </location>
</feature>
<dbReference type="PANTHER" id="PTHR33087:SF38">
    <property type="entry name" value="OS10G0201600 PROTEIN"/>
    <property type="match status" value="1"/>
</dbReference>
<dbReference type="EMBL" id="RWGY01000031">
    <property type="protein sequence ID" value="TVU15444.1"/>
    <property type="molecule type" value="Genomic_DNA"/>
</dbReference>
<dbReference type="AlphaFoldDB" id="A0A5J9TVR8"/>
<dbReference type="Gramene" id="TVU15444">
    <property type="protein sequence ID" value="TVU15444"/>
    <property type="gene ID" value="EJB05_38965"/>
</dbReference>
<evidence type="ECO:0000256" key="1">
    <source>
        <dbReference type="SAM" id="MobiDB-lite"/>
    </source>
</evidence>
<feature type="compositionally biased region" description="Basic and acidic residues" evidence="1">
    <location>
        <begin position="270"/>
        <end position="283"/>
    </location>
</feature>
<feature type="compositionally biased region" description="Low complexity" evidence="1">
    <location>
        <begin position="407"/>
        <end position="421"/>
    </location>
</feature>